<evidence type="ECO:0000259" key="7">
    <source>
        <dbReference type="Pfam" id="PF03710"/>
    </source>
</evidence>
<evidence type="ECO:0000256" key="1">
    <source>
        <dbReference type="ARBA" id="ARBA00022679"/>
    </source>
</evidence>
<evidence type="ECO:0000256" key="5">
    <source>
        <dbReference type="ARBA" id="ARBA00022842"/>
    </source>
</evidence>
<dbReference type="GO" id="GO:0008882">
    <property type="term" value="F:[glutamate-ammonia-ligase] adenylyltransferase activity"/>
    <property type="evidence" value="ECO:0007669"/>
    <property type="project" value="InterPro"/>
</dbReference>
<dbReference type="GO" id="GO:0005829">
    <property type="term" value="C:cytosol"/>
    <property type="evidence" value="ECO:0007669"/>
    <property type="project" value="TreeGrafter"/>
</dbReference>
<evidence type="ECO:0000256" key="4">
    <source>
        <dbReference type="ARBA" id="ARBA00022840"/>
    </source>
</evidence>
<dbReference type="GO" id="GO:0005524">
    <property type="term" value="F:ATP binding"/>
    <property type="evidence" value="ECO:0007669"/>
    <property type="project" value="UniProtKB-KW"/>
</dbReference>
<dbReference type="InterPro" id="IPR005190">
    <property type="entry name" value="GlnE_rpt_dom"/>
</dbReference>
<keyword evidence="6" id="KW-0511">Multifunctional enzyme</keyword>
<evidence type="ECO:0000259" key="8">
    <source>
        <dbReference type="Pfam" id="PF08335"/>
    </source>
</evidence>
<feature type="domain" description="Glutamate-ammonia ligase adenylyltransferase repeated" evidence="7">
    <location>
        <begin position="588"/>
        <end position="818"/>
    </location>
</feature>
<gene>
    <name evidence="9" type="ORF">BSZ40_02015</name>
</gene>
<dbReference type="Pfam" id="PF08335">
    <property type="entry name" value="GlnD_UR_UTase"/>
    <property type="match status" value="2"/>
</dbReference>
<dbReference type="Gene3D" id="1.20.120.330">
    <property type="entry name" value="Nucleotidyltransferases domain 2"/>
    <property type="match status" value="2"/>
</dbReference>
<keyword evidence="5" id="KW-0460">Magnesium</keyword>
<dbReference type="SUPFAM" id="SSF81301">
    <property type="entry name" value="Nucleotidyltransferase"/>
    <property type="match status" value="2"/>
</dbReference>
<dbReference type="CDD" id="cd05401">
    <property type="entry name" value="NT_GlnE_GlnD_like"/>
    <property type="match status" value="2"/>
</dbReference>
<evidence type="ECO:0000256" key="6">
    <source>
        <dbReference type="ARBA" id="ARBA00023268"/>
    </source>
</evidence>
<keyword evidence="4" id="KW-0067">ATP-binding</keyword>
<proteinExistence type="predicted"/>
<dbReference type="Pfam" id="PF03710">
    <property type="entry name" value="GlnE"/>
    <property type="match status" value="2"/>
</dbReference>
<dbReference type="RefSeq" id="WP_073822825.1">
    <property type="nucleotide sequence ID" value="NZ_MQVS01000002.1"/>
</dbReference>
<dbReference type="PANTHER" id="PTHR30621">
    <property type="entry name" value="GLUTAMINE SYNTHETASE ADENYLYLTRANSFERASE"/>
    <property type="match status" value="1"/>
</dbReference>
<keyword evidence="3" id="KW-0547">Nucleotide-binding</keyword>
<evidence type="ECO:0000313" key="10">
    <source>
        <dbReference type="Proteomes" id="UP000185612"/>
    </source>
</evidence>
<keyword evidence="2 9" id="KW-0548">Nucleotidyltransferase</keyword>
<reference evidence="10" key="1">
    <citation type="submission" date="2016-12" db="EMBL/GenBank/DDBJ databases">
        <authorList>
            <person name="Meng X."/>
        </authorList>
    </citation>
    <scope>NUCLEOTIDE SEQUENCE [LARGE SCALE GENOMIC DNA]</scope>
    <source>
        <strain evidence="10">DSM 20732</strain>
    </source>
</reference>
<keyword evidence="10" id="KW-1185">Reference proteome</keyword>
<dbReference type="NCBIfam" id="NF010707">
    <property type="entry name" value="PRK14109.1"/>
    <property type="match status" value="1"/>
</dbReference>
<evidence type="ECO:0000256" key="2">
    <source>
        <dbReference type="ARBA" id="ARBA00022695"/>
    </source>
</evidence>
<feature type="domain" description="Glutamate-ammonia ligase adenylyltransferase repeated" evidence="7">
    <location>
        <begin position="86"/>
        <end position="322"/>
    </location>
</feature>
<dbReference type="GO" id="GO:0000820">
    <property type="term" value="P:regulation of glutamine family amino acid metabolic process"/>
    <property type="evidence" value="ECO:0007669"/>
    <property type="project" value="TreeGrafter"/>
</dbReference>
<dbReference type="FunCoup" id="A0A1Q5PXD5">
    <property type="interactions" value="3"/>
</dbReference>
<dbReference type="Proteomes" id="UP000185612">
    <property type="component" value="Unassembled WGS sequence"/>
</dbReference>
<dbReference type="AlphaFoldDB" id="A0A1Q5PXD5"/>
<dbReference type="InterPro" id="IPR043519">
    <property type="entry name" value="NT_sf"/>
</dbReference>
<dbReference type="SUPFAM" id="SSF81593">
    <property type="entry name" value="Nucleotidyltransferase substrate binding subunit/domain"/>
    <property type="match status" value="2"/>
</dbReference>
<dbReference type="InterPro" id="IPR023057">
    <property type="entry name" value="GlnE"/>
</dbReference>
<evidence type="ECO:0000256" key="3">
    <source>
        <dbReference type="ARBA" id="ARBA00022741"/>
    </source>
</evidence>
<dbReference type="PANTHER" id="PTHR30621:SF0">
    <property type="entry name" value="BIFUNCTIONAL GLUTAMINE SYNTHETASE ADENYLYLTRANSFERASE_ADENYLYL-REMOVING ENZYME"/>
    <property type="match status" value="1"/>
</dbReference>
<dbReference type="InterPro" id="IPR013546">
    <property type="entry name" value="PII_UdlTrfase/GS_AdlTrfase"/>
</dbReference>
<dbReference type="InParanoid" id="A0A1Q5PXD5"/>
<sequence>MSVRSASPTARLLAAGFLDTTRAARLLADPALAVLEVSSAAVVAELADTADPDQALLALLRLLSVLPAAELAQLRAAWQTQSAGPLCQLLGASAALGDHLVRHPADVGEVLQARPWPSLLAEVAEAWRAATPSGASPGGMAQATACLRRAYRRALLHIAVGDLTAPDPRAHMPQVGRQMAALVDAALRGALAIARAEVDPAQQIRLAIIALGKTGAQELNYISDVDVMFVVAPAGTETSEDDTVRLGTRLATTIAKIVGGVGPEPELWQLDANLRPEGKNGALVRTLDSYARYYRRWAQSWEFQALLKARHVAGDSELGADFIDLVTPLVWQAAEREGFVDSARAMRQRVETLLPAQAADREIKLGAGGLRDVEFTVQLLQLVHGRAAPVHAPDTLTALRQLAGHGFIGRAPAAELATAYQTLRLLEHRIQLHRLRRTHLLPTRPEDLRRLARGINLATDADVENLWTVTRSRVRALHEEIFYRPLLPATAQLTAADLSLEATAAQARLAAIGYRDPRGALHHLRALTDGVSRRATIQRQLLPVMLGWFADCVSPDQGLLAFRQLSEAAGETSWYLRLLRDSSVAARRLCTVLATSLYVAQALPRLPEAVQWLDTDDLQLRSPAQLAEETTALLARHDQAEDAALAVRAVRRRELTRAALADVLQGVDPERARTIIAPCLEAAVRGAFAIALREIAAPRARHLVVGMGRFGGGESSYASDADVMHVFEPLAGVAEEEAAQEAITLATRVRELLGFVGPEPGVVVDAALRPEGKNGPLARSLASYRDYYTNWAAAWERQALLRARPVAGEAELAAEFVEMIDPVRYPAGGLPEQERRAIKRLKARMETERLPRGVQPARHVKLGPGGLTDVEWTVQLLQLDYAHQVPSLRRQDTLGALAAAQAAGIVEAAVADELARAWRAASRVRAARVLATGRVSGTKLDVVPPPGRELTELAVLLGHSPPNAQAAVEDYLRRARHARRLVEEHFLARPAPA</sequence>
<feature type="domain" description="PII-uridylyltransferase/Glutamine-synthetase adenylyltransferase" evidence="8">
    <location>
        <begin position="345"/>
        <end position="482"/>
    </location>
</feature>
<organism evidence="9 10">
    <name type="scientific">Buchananella hordeovulneris</name>
    <dbReference type="NCBI Taxonomy" id="52770"/>
    <lineage>
        <taxon>Bacteria</taxon>
        <taxon>Bacillati</taxon>
        <taxon>Actinomycetota</taxon>
        <taxon>Actinomycetes</taxon>
        <taxon>Actinomycetales</taxon>
        <taxon>Actinomycetaceae</taxon>
        <taxon>Buchananella</taxon>
    </lineage>
</organism>
<accession>A0A1Q5PXD5</accession>
<dbReference type="Gene3D" id="3.30.460.10">
    <property type="entry name" value="Beta Polymerase, domain 2"/>
    <property type="match status" value="2"/>
</dbReference>
<dbReference type="STRING" id="52770.BSZ40_02015"/>
<keyword evidence="1 9" id="KW-0808">Transferase</keyword>
<feature type="domain" description="PII-uridylyltransferase/Glutamine-synthetase adenylyltransferase" evidence="8">
    <location>
        <begin position="854"/>
        <end position="986"/>
    </location>
</feature>
<protein>
    <submittedName>
        <fullName evidence="9">Bifunctional glutamine-synthetase adenylyltransferase/deadenyltransferase</fullName>
    </submittedName>
</protein>
<evidence type="ECO:0000313" key="9">
    <source>
        <dbReference type="EMBL" id="OKL52284.1"/>
    </source>
</evidence>
<name>A0A1Q5PXD5_9ACTO</name>
<comment type="caution">
    <text evidence="9">The sequence shown here is derived from an EMBL/GenBank/DDBJ whole genome shotgun (WGS) entry which is preliminary data.</text>
</comment>
<dbReference type="OrthoDB" id="9759366at2"/>
<dbReference type="EMBL" id="MQVS01000002">
    <property type="protein sequence ID" value="OKL52284.1"/>
    <property type="molecule type" value="Genomic_DNA"/>
</dbReference>